<accession>A0A9D1AGP3</accession>
<evidence type="ECO:0008006" key="4">
    <source>
        <dbReference type="Google" id="ProtNLM"/>
    </source>
</evidence>
<feature type="chain" id="PRO_5038931124" description="Lipoprotein" evidence="1">
    <location>
        <begin position="22"/>
        <end position="136"/>
    </location>
</feature>
<reference evidence="2" key="2">
    <citation type="journal article" date="2021" name="PeerJ">
        <title>Extensive microbial diversity within the chicken gut microbiome revealed by metagenomics and culture.</title>
        <authorList>
            <person name="Gilroy R."/>
            <person name="Ravi A."/>
            <person name="Getino M."/>
            <person name="Pursley I."/>
            <person name="Horton D.L."/>
            <person name="Alikhan N.F."/>
            <person name="Baker D."/>
            <person name="Gharbi K."/>
            <person name="Hall N."/>
            <person name="Watson M."/>
            <person name="Adriaenssens E.M."/>
            <person name="Foster-Nyarko E."/>
            <person name="Jarju S."/>
            <person name="Secka A."/>
            <person name="Antonio M."/>
            <person name="Oren A."/>
            <person name="Chaudhuri R.R."/>
            <person name="La Ragione R."/>
            <person name="Hildebrand F."/>
            <person name="Pallen M.J."/>
        </authorList>
    </citation>
    <scope>NUCLEOTIDE SEQUENCE</scope>
    <source>
        <strain evidence="2">ChiW25-3613</strain>
    </source>
</reference>
<reference evidence="2" key="1">
    <citation type="submission" date="2020-10" db="EMBL/GenBank/DDBJ databases">
        <authorList>
            <person name="Gilroy R."/>
        </authorList>
    </citation>
    <scope>NUCLEOTIDE SEQUENCE</scope>
    <source>
        <strain evidence="2">ChiW25-3613</strain>
    </source>
</reference>
<evidence type="ECO:0000256" key="1">
    <source>
        <dbReference type="SAM" id="SignalP"/>
    </source>
</evidence>
<name>A0A9D1AGP3_9FIRM</name>
<keyword evidence="1" id="KW-0732">Signal</keyword>
<dbReference type="Proteomes" id="UP000824179">
    <property type="component" value="Unassembled WGS sequence"/>
</dbReference>
<organism evidence="2 3">
    <name type="scientific">Candidatus Coproplasma stercoripullorum</name>
    <dbReference type="NCBI Taxonomy" id="2840751"/>
    <lineage>
        <taxon>Bacteria</taxon>
        <taxon>Bacillati</taxon>
        <taxon>Bacillota</taxon>
        <taxon>Clostridia</taxon>
        <taxon>Eubacteriales</taxon>
        <taxon>Candidatus Coproplasma</taxon>
    </lineage>
</organism>
<proteinExistence type="predicted"/>
<sequence>MFKLKIAAAAAIIALCAPLCACSISADSSLKELTDPYITRYECTRAEWDGKNFLDEFDYVRITLLDKESMAFEYKKTGEKAHSYKCAYEYDDKTGELKAGAGALDIEFTEEIKIENGKFTISLPLLGRELIMQFES</sequence>
<comment type="caution">
    <text evidence="2">The sequence shown here is derived from an EMBL/GenBank/DDBJ whole genome shotgun (WGS) entry which is preliminary data.</text>
</comment>
<dbReference type="AlphaFoldDB" id="A0A9D1AGP3"/>
<gene>
    <name evidence="2" type="ORF">IAB90_06370</name>
</gene>
<feature type="signal peptide" evidence="1">
    <location>
        <begin position="1"/>
        <end position="21"/>
    </location>
</feature>
<dbReference type="EMBL" id="DVHB01000110">
    <property type="protein sequence ID" value="HIR39988.1"/>
    <property type="molecule type" value="Genomic_DNA"/>
</dbReference>
<evidence type="ECO:0000313" key="3">
    <source>
        <dbReference type="Proteomes" id="UP000824179"/>
    </source>
</evidence>
<protein>
    <recommendedName>
        <fullName evidence="4">Lipoprotein</fullName>
    </recommendedName>
</protein>
<evidence type="ECO:0000313" key="2">
    <source>
        <dbReference type="EMBL" id="HIR39988.1"/>
    </source>
</evidence>